<accession>A0A0S3PR70</accession>
<organism evidence="3 4">
    <name type="scientific">Variibacter gotjawalensis</name>
    <dbReference type="NCBI Taxonomy" id="1333996"/>
    <lineage>
        <taxon>Bacteria</taxon>
        <taxon>Pseudomonadati</taxon>
        <taxon>Pseudomonadota</taxon>
        <taxon>Alphaproteobacteria</taxon>
        <taxon>Hyphomicrobiales</taxon>
        <taxon>Nitrobacteraceae</taxon>
        <taxon>Variibacter</taxon>
    </lineage>
</organism>
<dbReference type="Proteomes" id="UP000236884">
    <property type="component" value="Chromosome"/>
</dbReference>
<dbReference type="KEGG" id="vgo:GJW-30_1_00962"/>
<dbReference type="InterPro" id="IPR006442">
    <property type="entry name" value="Antitoxin_Phd/YefM"/>
</dbReference>
<dbReference type="SUPFAM" id="SSF143120">
    <property type="entry name" value="YefM-like"/>
    <property type="match status" value="1"/>
</dbReference>
<sequence length="92" mass="10207">MKLTNRVKPISYLKANATEIIRELGEGAEPLVITQRGEAKAVLVDLAEYEATLETLALLEMLAAGEAEYEAGRYSPASEVFQRIRGRAKKRK</sequence>
<keyword evidence="4" id="KW-1185">Reference proteome</keyword>
<protein>
    <recommendedName>
        <fullName evidence="2">Antitoxin</fullName>
    </recommendedName>
</protein>
<dbReference type="PANTHER" id="PTHR33713:SF11">
    <property type="entry name" value="PREVENT-HOST-DEATH FAMILY PROTEIN"/>
    <property type="match status" value="1"/>
</dbReference>
<reference evidence="3 4" key="1">
    <citation type="submission" date="2015-08" db="EMBL/GenBank/DDBJ databases">
        <title>Investigation of the bacterial diversity of lava forest soil.</title>
        <authorList>
            <person name="Lee J.S."/>
        </authorList>
    </citation>
    <scope>NUCLEOTIDE SEQUENCE [LARGE SCALE GENOMIC DNA]</scope>
    <source>
        <strain evidence="3 4">GJW-30</strain>
    </source>
</reference>
<evidence type="ECO:0000256" key="1">
    <source>
        <dbReference type="ARBA" id="ARBA00009981"/>
    </source>
</evidence>
<comment type="similarity">
    <text evidence="1 2">Belongs to the phD/YefM antitoxin family.</text>
</comment>
<dbReference type="InterPro" id="IPR051405">
    <property type="entry name" value="phD/YefM_antitoxin"/>
</dbReference>
<dbReference type="EMBL" id="AP014946">
    <property type="protein sequence ID" value="BAT58437.1"/>
    <property type="molecule type" value="Genomic_DNA"/>
</dbReference>
<dbReference type="InterPro" id="IPR036165">
    <property type="entry name" value="YefM-like_sf"/>
</dbReference>
<dbReference type="NCBIfam" id="TIGR01552">
    <property type="entry name" value="phd_fam"/>
    <property type="match status" value="1"/>
</dbReference>
<gene>
    <name evidence="3" type="ORF">GJW-30_1_00962</name>
</gene>
<dbReference type="PANTHER" id="PTHR33713">
    <property type="entry name" value="ANTITOXIN YAFN-RELATED"/>
    <property type="match status" value="1"/>
</dbReference>
<evidence type="ECO:0000313" key="3">
    <source>
        <dbReference type="EMBL" id="BAT58437.1"/>
    </source>
</evidence>
<comment type="function">
    <text evidence="2">Antitoxin component of a type II toxin-antitoxin (TA) system.</text>
</comment>
<dbReference type="Gene3D" id="3.40.1620.10">
    <property type="entry name" value="YefM-like domain"/>
    <property type="match status" value="1"/>
</dbReference>
<dbReference type="Pfam" id="PF02604">
    <property type="entry name" value="PhdYeFM_antitox"/>
    <property type="match status" value="1"/>
</dbReference>
<name>A0A0S3PR70_9BRAD</name>
<evidence type="ECO:0000313" key="4">
    <source>
        <dbReference type="Proteomes" id="UP000236884"/>
    </source>
</evidence>
<dbReference type="AlphaFoldDB" id="A0A0S3PR70"/>
<dbReference type="OrthoDB" id="7069202at2"/>
<dbReference type="RefSeq" id="WP_096352348.1">
    <property type="nucleotide sequence ID" value="NZ_AP014946.1"/>
</dbReference>
<evidence type="ECO:0000256" key="2">
    <source>
        <dbReference type="RuleBase" id="RU362080"/>
    </source>
</evidence>
<proteinExistence type="inferred from homology"/>